<name>A0ABV0QG81_9TELE</name>
<evidence type="ECO:0000313" key="4">
    <source>
        <dbReference type="EMBL" id="MEQ2194830.1"/>
    </source>
</evidence>
<keyword evidence="2" id="KW-1133">Transmembrane helix</keyword>
<dbReference type="InterPro" id="IPR008979">
    <property type="entry name" value="Galactose-bd-like_sf"/>
</dbReference>
<sequence>LVTTGSSVNYIESYSLQSSKDRKSWKTYRDAVSKEKKAYTDGHLRVLNNLFPAVVARFVRLQPLNWHGRASAQVQLLGCPAAKATPRSRPPGESPSIKYNMDTLNPSPSPTPSEKTLLVETIGMCFKKEKHCILVCFSELHSVLTHTFAGPSQPVMVAVGVVLGMVTCGSCLLAGIWWKRRYGTSMCWKPHGSR</sequence>
<dbReference type="Pfam" id="PF00754">
    <property type="entry name" value="F5_F8_type_C"/>
    <property type="match status" value="1"/>
</dbReference>
<dbReference type="Proteomes" id="UP001434883">
    <property type="component" value="Unassembled WGS sequence"/>
</dbReference>
<gene>
    <name evidence="4" type="ORF">XENOCAPTIV_003627</name>
</gene>
<keyword evidence="2" id="KW-0472">Membrane</keyword>
<dbReference type="PROSITE" id="PS50022">
    <property type="entry name" value="FA58C_3"/>
    <property type="match status" value="1"/>
</dbReference>
<keyword evidence="1" id="KW-1015">Disulfide bond</keyword>
<feature type="transmembrane region" description="Helical" evidence="2">
    <location>
        <begin position="155"/>
        <end position="178"/>
    </location>
</feature>
<feature type="non-terminal residue" evidence="4">
    <location>
        <position position="1"/>
    </location>
</feature>
<accession>A0ABV0QG81</accession>
<protein>
    <recommendedName>
        <fullName evidence="3">F5/8 type C domain-containing protein</fullName>
    </recommendedName>
</protein>
<comment type="caution">
    <text evidence="4">The sequence shown here is derived from an EMBL/GenBank/DDBJ whole genome shotgun (WGS) entry which is preliminary data.</text>
</comment>
<dbReference type="Gene3D" id="2.60.120.260">
    <property type="entry name" value="Galactose-binding domain-like"/>
    <property type="match status" value="1"/>
</dbReference>
<feature type="domain" description="F5/8 type C" evidence="3">
    <location>
        <begin position="1"/>
        <end position="79"/>
    </location>
</feature>
<dbReference type="InterPro" id="IPR050633">
    <property type="entry name" value="Neuropilin_MCO_CoagFactor"/>
</dbReference>
<evidence type="ECO:0000256" key="2">
    <source>
        <dbReference type="SAM" id="Phobius"/>
    </source>
</evidence>
<evidence type="ECO:0000259" key="3">
    <source>
        <dbReference type="PROSITE" id="PS50022"/>
    </source>
</evidence>
<proteinExistence type="predicted"/>
<dbReference type="SUPFAM" id="SSF49785">
    <property type="entry name" value="Galactose-binding domain-like"/>
    <property type="match status" value="1"/>
</dbReference>
<dbReference type="PANTHER" id="PTHR46806">
    <property type="entry name" value="F5/8 TYPE C DOMAIN-CONTAINING PROTEIN"/>
    <property type="match status" value="1"/>
</dbReference>
<evidence type="ECO:0000313" key="5">
    <source>
        <dbReference type="Proteomes" id="UP001434883"/>
    </source>
</evidence>
<dbReference type="EMBL" id="JAHRIN010009777">
    <property type="protein sequence ID" value="MEQ2194830.1"/>
    <property type="molecule type" value="Genomic_DNA"/>
</dbReference>
<keyword evidence="2" id="KW-0812">Transmembrane</keyword>
<dbReference type="PANTHER" id="PTHR46806:SF6">
    <property type="entry name" value="DISCOIDIN, CUB AND LCCL DOMAIN CONTAINING 1"/>
    <property type="match status" value="1"/>
</dbReference>
<organism evidence="4 5">
    <name type="scientific">Xenoophorus captivus</name>
    <dbReference type="NCBI Taxonomy" id="1517983"/>
    <lineage>
        <taxon>Eukaryota</taxon>
        <taxon>Metazoa</taxon>
        <taxon>Chordata</taxon>
        <taxon>Craniata</taxon>
        <taxon>Vertebrata</taxon>
        <taxon>Euteleostomi</taxon>
        <taxon>Actinopterygii</taxon>
        <taxon>Neopterygii</taxon>
        <taxon>Teleostei</taxon>
        <taxon>Neoteleostei</taxon>
        <taxon>Acanthomorphata</taxon>
        <taxon>Ovalentaria</taxon>
        <taxon>Atherinomorphae</taxon>
        <taxon>Cyprinodontiformes</taxon>
        <taxon>Goodeidae</taxon>
        <taxon>Xenoophorus</taxon>
    </lineage>
</organism>
<reference evidence="4 5" key="1">
    <citation type="submission" date="2021-06" db="EMBL/GenBank/DDBJ databases">
        <authorList>
            <person name="Palmer J.M."/>
        </authorList>
    </citation>
    <scope>NUCLEOTIDE SEQUENCE [LARGE SCALE GENOMIC DNA]</scope>
    <source>
        <strain evidence="4 5">XC_2019</strain>
        <tissue evidence="4">Muscle</tissue>
    </source>
</reference>
<keyword evidence="5" id="KW-1185">Reference proteome</keyword>
<dbReference type="InterPro" id="IPR000421">
    <property type="entry name" value="FA58C"/>
</dbReference>
<evidence type="ECO:0000256" key="1">
    <source>
        <dbReference type="ARBA" id="ARBA00023157"/>
    </source>
</evidence>